<reference evidence="1" key="1">
    <citation type="journal article" date="2023" name="bioRxiv">
        <title>Improved chromosome-level genome assembly for marigold (Tagetes erecta).</title>
        <authorList>
            <person name="Jiang F."/>
            <person name="Yuan L."/>
            <person name="Wang S."/>
            <person name="Wang H."/>
            <person name="Xu D."/>
            <person name="Wang A."/>
            <person name="Fan W."/>
        </authorList>
    </citation>
    <scope>NUCLEOTIDE SEQUENCE</scope>
    <source>
        <strain evidence="1">WSJ</strain>
        <tissue evidence="1">Leaf</tissue>
    </source>
</reference>
<protein>
    <submittedName>
        <fullName evidence="1">Uncharacterized protein</fullName>
    </submittedName>
</protein>
<keyword evidence="2" id="KW-1185">Reference proteome</keyword>
<evidence type="ECO:0000313" key="2">
    <source>
        <dbReference type="Proteomes" id="UP001229421"/>
    </source>
</evidence>
<organism evidence="1 2">
    <name type="scientific">Tagetes erecta</name>
    <name type="common">African marigold</name>
    <dbReference type="NCBI Taxonomy" id="13708"/>
    <lineage>
        <taxon>Eukaryota</taxon>
        <taxon>Viridiplantae</taxon>
        <taxon>Streptophyta</taxon>
        <taxon>Embryophyta</taxon>
        <taxon>Tracheophyta</taxon>
        <taxon>Spermatophyta</taxon>
        <taxon>Magnoliopsida</taxon>
        <taxon>eudicotyledons</taxon>
        <taxon>Gunneridae</taxon>
        <taxon>Pentapetalae</taxon>
        <taxon>asterids</taxon>
        <taxon>campanulids</taxon>
        <taxon>Asterales</taxon>
        <taxon>Asteraceae</taxon>
        <taxon>Asteroideae</taxon>
        <taxon>Heliantheae alliance</taxon>
        <taxon>Tageteae</taxon>
        <taxon>Tagetes</taxon>
    </lineage>
</organism>
<evidence type="ECO:0000313" key="1">
    <source>
        <dbReference type="EMBL" id="KAK1418200.1"/>
    </source>
</evidence>
<dbReference type="AlphaFoldDB" id="A0AAD8NJE0"/>
<comment type="caution">
    <text evidence="1">The sequence shown here is derived from an EMBL/GenBank/DDBJ whole genome shotgun (WGS) entry which is preliminary data.</text>
</comment>
<dbReference type="GO" id="GO:0046527">
    <property type="term" value="F:glucosyltransferase activity"/>
    <property type="evidence" value="ECO:0007669"/>
    <property type="project" value="TreeGrafter"/>
</dbReference>
<dbReference type="EMBL" id="JAUHHV010000007">
    <property type="protein sequence ID" value="KAK1418200.1"/>
    <property type="molecule type" value="Genomic_DNA"/>
</dbReference>
<dbReference type="PANTHER" id="PTHR12741">
    <property type="entry name" value="LYST-INTERACTING PROTEIN LIP5 DOPAMINE RESPONSIVE PROTEIN DRG-1"/>
    <property type="match status" value="1"/>
</dbReference>
<accession>A0AAD8NJE0</accession>
<name>A0AAD8NJE0_TARER</name>
<dbReference type="PANTHER" id="PTHR12741:SF48">
    <property type="entry name" value="1,3-BETA-GLUCAN SYNTHASE COMPONENT FKS1-RELATED"/>
    <property type="match status" value="1"/>
</dbReference>
<dbReference type="GO" id="GO:0005886">
    <property type="term" value="C:plasma membrane"/>
    <property type="evidence" value="ECO:0007669"/>
    <property type="project" value="TreeGrafter"/>
</dbReference>
<proteinExistence type="predicted"/>
<gene>
    <name evidence="1" type="ORF">QVD17_27343</name>
</gene>
<dbReference type="Proteomes" id="UP001229421">
    <property type="component" value="Unassembled WGS sequence"/>
</dbReference>
<sequence>MRYLEIQAAVVALRNTRDLPWYREYKKKHEEDILDRLQSMFGFQKDNVANQREQLILLLANVHSWQILKPDQRPKLDECALNEVMKMLFKNYNKWCKYLDRKM</sequence>